<name>A0A1Y2DLR7_9PEZI</name>
<keyword evidence="1" id="KW-0732">Signal</keyword>
<dbReference type="GeneID" id="63781677"/>
<organism evidence="2 3">
    <name type="scientific">Pseudomassariella vexata</name>
    <dbReference type="NCBI Taxonomy" id="1141098"/>
    <lineage>
        <taxon>Eukaryota</taxon>
        <taxon>Fungi</taxon>
        <taxon>Dikarya</taxon>
        <taxon>Ascomycota</taxon>
        <taxon>Pezizomycotina</taxon>
        <taxon>Sordariomycetes</taxon>
        <taxon>Xylariomycetidae</taxon>
        <taxon>Amphisphaeriales</taxon>
        <taxon>Pseudomassariaceae</taxon>
        <taxon>Pseudomassariella</taxon>
    </lineage>
</organism>
<evidence type="ECO:0000256" key="1">
    <source>
        <dbReference type="SAM" id="SignalP"/>
    </source>
</evidence>
<reference evidence="2 3" key="1">
    <citation type="submission" date="2016-07" db="EMBL/GenBank/DDBJ databases">
        <title>Pervasive Adenine N6-methylation of Active Genes in Fungi.</title>
        <authorList>
            <consortium name="DOE Joint Genome Institute"/>
            <person name="Mondo S.J."/>
            <person name="Dannebaum R.O."/>
            <person name="Kuo R.C."/>
            <person name="Labutti K."/>
            <person name="Haridas S."/>
            <person name="Kuo A."/>
            <person name="Salamov A."/>
            <person name="Ahrendt S.R."/>
            <person name="Lipzen A."/>
            <person name="Sullivan W."/>
            <person name="Andreopoulos W.B."/>
            <person name="Clum A."/>
            <person name="Lindquist E."/>
            <person name="Daum C."/>
            <person name="Ramamoorthy G.K."/>
            <person name="Gryganskyi A."/>
            <person name="Culley D."/>
            <person name="Magnuson J.K."/>
            <person name="James T.Y."/>
            <person name="O'Malley M.A."/>
            <person name="Stajich J.E."/>
            <person name="Spatafora J.W."/>
            <person name="Visel A."/>
            <person name="Grigoriev I.V."/>
        </authorList>
    </citation>
    <scope>NUCLEOTIDE SEQUENCE [LARGE SCALE GENOMIC DNA]</scope>
    <source>
        <strain evidence="2 3">CBS 129021</strain>
    </source>
</reference>
<protein>
    <submittedName>
        <fullName evidence="2">Uncharacterized protein</fullName>
    </submittedName>
</protein>
<gene>
    <name evidence="2" type="ORF">BCR38DRAFT_55136</name>
</gene>
<evidence type="ECO:0000313" key="2">
    <source>
        <dbReference type="EMBL" id="ORY60161.1"/>
    </source>
</evidence>
<comment type="caution">
    <text evidence="2">The sequence shown here is derived from an EMBL/GenBank/DDBJ whole genome shotgun (WGS) entry which is preliminary data.</text>
</comment>
<sequence>MTSLMVLCMSISGTSLALEVSQSSEPGLKLNKMLASVPAPELSLCIEKENRPLNVITQRKLSNLGYVHLRSMSRSINRENQARLLCKLSSIIDYLVRSTGRTGTITNISRYYA</sequence>
<evidence type="ECO:0000313" key="3">
    <source>
        <dbReference type="Proteomes" id="UP000193689"/>
    </source>
</evidence>
<dbReference type="Proteomes" id="UP000193689">
    <property type="component" value="Unassembled WGS sequence"/>
</dbReference>
<dbReference type="InParanoid" id="A0A1Y2DLR7"/>
<dbReference type="AlphaFoldDB" id="A0A1Y2DLR7"/>
<feature type="chain" id="PRO_5012463386" evidence="1">
    <location>
        <begin position="18"/>
        <end position="113"/>
    </location>
</feature>
<dbReference type="RefSeq" id="XP_040712595.1">
    <property type="nucleotide sequence ID" value="XM_040865465.1"/>
</dbReference>
<dbReference type="EMBL" id="MCFJ01000012">
    <property type="protein sequence ID" value="ORY60161.1"/>
    <property type="molecule type" value="Genomic_DNA"/>
</dbReference>
<feature type="signal peptide" evidence="1">
    <location>
        <begin position="1"/>
        <end position="17"/>
    </location>
</feature>
<accession>A0A1Y2DLR7</accession>
<keyword evidence="3" id="KW-1185">Reference proteome</keyword>
<proteinExistence type="predicted"/>